<feature type="signal peptide" evidence="6">
    <location>
        <begin position="1"/>
        <end position="19"/>
    </location>
</feature>
<reference evidence="8 9" key="1">
    <citation type="submission" date="2024-11" db="EMBL/GenBank/DDBJ databases">
        <title>Chromosome-level genome assembly of Eucalyptus globulus Labill. provides insights into its genome evolution.</title>
        <authorList>
            <person name="Li X."/>
        </authorList>
    </citation>
    <scope>NUCLEOTIDE SEQUENCE [LARGE SCALE GENOMIC DNA]</scope>
    <source>
        <strain evidence="8">CL2024</strain>
        <tissue evidence="8">Fresh tender leaves</tissue>
    </source>
</reference>
<evidence type="ECO:0000256" key="3">
    <source>
        <dbReference type="ARBA" id="ARBA00022528"/>
    </source>
</evidence>
<comment type="caution">
    <text evidence="8">The sequence shown here is derived from an EMBL/GenBank/DDBJ whole genome shotgun (WGS) entry which is preliminary data.</text>
</comment>
<dbReference type="SUPFAM" id="SSF51445">
    <property type="entry name" value="(Trans)glycosidases"/>
    <property type="match status" value="1"/>
</dbReference>
<comment type="subcellular location">
    <subcellularLocation>
        <location evidence="1">Plastid</location>
        <location evidence="1">Chloroplast</location>
    </subcellularLocation>
</comment>
<name>A0ABD3ITM3_EUCGL</name>
<gene>
    <name evidence="8" type="ORF">ACJRO7_009006</name>
</gene>
<dbReference type="Pfam" id="PF21156">
    <property type="entry name" value="ISOA1-3_C"/>
    <property type="match status" value="1"/>
</dbReference>
<dbReference type="GO" id="GO:0019156">
    <property type="term" value="F:isoamylase activity"/>
    <property type="evidence" value="ECO:0007669"/>
    <property type="project" value="UniProtKB-ARBA"/>
</dbReference>
<dbReference type="Pfam" id="PF00128">
    <property type="entry name" value="Alpha-amylase"/>
    <property type="match status" value="1"/>
</dbReference>
<dbReference type="InterPro" id="IPR004193">
    <property type="entry name" value="Glyco_hydro_13_N"/>
</dbReference>
<dbReference type="EMBL" id="JBJKBG010000011">
    <property type="protein sequence ID" value="KAL3717504.1"/>
    <property type="molecule type" value="Genomic_DNA"/>
</dbReference>
<evidence type="ECO:0000256" key="1">
    <source>
        <dbReference type="ARBA" id="ARBA00004229"/>
    </source>
</evidence>
<proteinExistence type="inferred from homology"/>
<dbReference type="AlphaFoldDB" id="A0ABD3ITM3"/>
<protein>
    <recommendedName>
        <fullName evidence="7">Glycosyl hydrolase family 13 catalytic domain-containing protein</fullName>
    </recommendedName>
</protein>
<comment type="similarity">
    <text evidence="2">Belongs to the glycosyl hydrolase 13 family.</text>
</comment>
<dbReference type="InterPro" id="IPR006047">
    <property type="entry name" value="GH13_cat_dom"/>
</dbReference>
<feature type="chain" id="PRO_5044803015" description="Glycosyl hydrolase family 13 catalytic domain-containing protein" evidence="6">
    <location>
        <begin position="20"/>
        <end position="877"/>
    </location>
</feature>
<dbReference type="SUPFAM" id="SSF81296">
    <property type="entry name" value="E set domains"/>
    <property type="match status" value="1"/>
</dbReference>
<dbReference type="InterPro" id="IPR044096">
    <property type="entry name" value="AmyAc_plant_ISA2"/>
</dbReference>
<feature type="domain" description="Glycosyl hydrolase family 13 catalytic" evidence="7">
    <location>
        <begin position="369"/>
        <end position="743"/>
    </location>
</feature>
<keyword evidence="3" id="KW-0150">Chloroplast</keyword>
<dbReference type="InterPro" id="IPR048650">
    <property type="entry name" value="ISOA1-3-like_C"/>
</dbReference>
<dbReference type="CDD" id="cd11346">
    <property type="entry name" value="AmyAc_plant_IsoA"/>
    <property type="match status" value="1"/>
</dbReference>
<dbReference type="InterPro" id="IPR044505">
    <property type="entry name" value="GlgX_Isoamylase_N_E_set"/>
</dbReference>
<evidence type="ECO:0000259" key="7">
    <source>
        <dbReference type="SMART" id="SM00642"/>
    </source>
</evidence>
<dbReference type="GO" id="GO:0009507">
    <property type="term" value="C:chloroplast"/>
    <property type="evidence" value="ECO:0007669"/>
    <property type="project" value="UniProtKB-SubCell"/>
</dbReference>
<evidence type="ECO:0000256" key="5">
    <source>
        <dbReference type="ARBA" id="ARBA00022946"/>
    </source>
</evidence>
<evidence type="ECO:0000256" key="6">
    <source>
        <dbReference type="SAM" id="SignalP"/>
    </source>
</evidence>
<keyword evidence="6" id="KW-0732">Signal</keyword>
<dbReference type="SUPFAM" id="SSF51011">
    <property type="entry name" value="Glycosyl hydrolase domain"/>
    <property type="match status" value="1"/>
</dbReference>
<dbReference type="Proteomes" id="UP001634007">
    <property type="component" value="Unassembled WGS sequence"/>
</dbReference>
<dbReference type="InterPro" id="IPR014756">
    <property type="entry name" value="Ig_E-set"/>
</dbReference>
<dbReference type="Gene3D" id="2.60.40.10">
    <property type="entry name" value="Immunoglobulins"/>
    <property type="match status" value="1"/>
</dbReference>
<organism evidence="8 9">
    <name type="scientific">Eucalyptus globulus</name>
    <name type="common">Tasmanian blue gum</name>
    <dbReference type="NCBI Taxonomy" id="34317"/>
    <lineage>
        <taxon>Eukaryota</taxon>
        <taxon>Viridiplantae</taxon>
        <taxon>Streptophyta</taxon>
        <taxon>Embryophyta</taxon>
        <taxon>Tracheophyta</taxon>
        <taxon>Spermatophyta</taxon>
        <taxon>Magnoliopsida</taxon>
        <taxon>eudicotyledons</taxon>
        <taxon>Gunneridae</taxon>
        <taxon>Pentapetalae</taxon>
        <taxon>rosids</taxon>
        <taxon>malvids</taxon>
        <taxon>Myrtales</taxon>
        <taxon>Myrtaceae</taxon>
        <taxon>Myrtoideae</taxon>
        <taxon>Eucalypteae</taxon>
        <taxon>Eucalyptus</taxon>
    </lineage>
</organism>
<dbReference type="InterPro" id="IPR013783">
    <property type="entry name" value="Ig-like_fold"/>
</dbReference>
<dbReference type="CDD" id="cd02856">
    <property type="entry name" value="E_set_GDE_Isoamylase_N"/>
    <property type="match status" value="1"/>
</dbReference>
<evidence type="ECO:0000313" key="8">
    <source>
        <dbReference type="EMBL" id="KAL3717504.1"/>
    </source>
</evidence>
<keyword evidence="4" id="KW-0934">Plastid</keyword>
<keyword evidence="5" id="KW-0809">Transit peptide</keyword>
<dbReference type="Gene3D" id="3.20.20.80">
    <property type="entry name" value="Glycosidases"/>
    <property type="match status" value="1"/>
</dbReference>
<evidence type="ECO:0000313" key="9">
    <source>
        <dbReference type="Proteomes" id="UP001634007"/>
    </source>
</evidence>
<dbReference type="Gene3D" id="2.60.40.1180">
    <property type="entry name" value="Golgi alpha-mannosidase II"/>
    <property type="match status" value="1"/>
</dbReference>
<dbReference type="InterPro" id="IPR017853">
    <property type="entry name" value="GH"/>
</dbReference>
<dbReference type="SMART" id="SM00642">
    <property type="entry name" value="Aamy"/>
    <property type="match status" value="1"/>
</dbReference>
<dbReference type="Pfam" id="PF02922">
    <property type="entry name" value="CBM_48"/>
    <property type="match status" value="1"/>
</dbReference>
<accession>A0ABD3ITM3</accession>
<dbReference type="InterPro" id="IPR013780">
    <property type="entry name" value="Glyco_hydro_b"/>
</dbReference>
<sequence length="877" mass="97846">MAALHPLLVTRLCCLNCGATDVSKLASSSSSLTRSKMSRTFDRMAIGKKQSCQGFMPDVMGTPSQNVSLKVCAARVSIEPTEQMFTLTTEFGKLEKESTYLFRTETGDQMKVSVGKRNLKYAVYIEVSSLQSHSSSNRLLLSWVVYRSDSRCYMTEDFQDSSPDGRAFESPFNQISHGTYTLELEFEAKKIPFFLSFLLKSAFEATSSISEIRSHRGTKFCVPVGLGRGSPFPLGLSFATDGSLNISIFSRNAEALVLCLYDDVLAELPALELDLDPYVHRSGDIWHVALESAETYESYAFRCRGKSTDQLESALTLLDPYAKIVMKSIIKDKRSTSVNYRGLLMKEPTFDWSGDVHPNIPLEKLTIYSLNVKRFTEHESSQLSADIAGTFSGLAQKLDHLKDLGVNAVLLEPTFPFDEENGPYFPCHFFSPASLFGPSNNPISTIKSMKDMVKRLHMNGIEVFLEVVFTHTANAGALQGIDDESYYVNGPVELKQGNALNCNYPIVQQMILDSLRHWLTEFHVDGFCFINASSLLTGFHGESLSRPPLVEAIAFDPVLSRTKIIADCWDPINKTPKDVHFPHWKRWAEVNTKFCTDIRNFLRGEGLLSDLATRLCGSGDIFSDGRGPSFSFNYVSHNFGLPLVDLVSFSSGQLAAEFSWNCGEEGPTNKPAVLERRLKQIRNFLFILYISLGVPILSMGDECGQSTGGSPAYVDRKSFDWNALKTGFGIQTTQFISFLNSFRERRADLLQSRNFLKEENIDWHGSNQSPPKWEDSSCKFLAMTLKRERAESQSSSETSHEFGDLFITFNAGQNSESVILPVPPEGMTWHRMVDTALPFPGFFSADGEPVLEQMGGLFAYEIKSHSCALFESRSQGG</sequence>
<keyword evidence="9" id="KW-1185">Reference proteome</keyword>
<dbReference type="PANTHER" id="PTHR43002">
    <property type="entry name" value="GLYCOGEN DEBRANCHING ENZYME"/>
    <property type="match status" value="1"/>
</dbReference>
<evidence type="ECO:0000256" key="4">
    <source>
        <dbReference type="ARBA" id="ARBA00022640"/>
    </source>
</evidence>
<evidence type="ECO:0000256" key="2">
    <source>
        <dbReference type="ARBA" id="ARBA00008061"/>
    </source>
</evidence>